<evidence type="ECO:0000313" key="3">
    <source>
        <dbReference type="EMBL" id="GIL65255.1"/>
    </source>
</evidence>
<proteinExistence type="predicted"/>
<feature type="domain" description="Pherophorin" evidence="2">
    <location>
        <begin position="40"/>
        <end position="188"/>
    </location>
</feature>
<dbReference type="InterPro" id="IPR024616">
    <property type="entry name" value="Pherophorin"/>
</dbReference>
<organism evidence="3 4">
    <name type="scientific">Volvox africanus</name>
    <dbReference type="NCBI Taxonomy" id="51714"/>
    <lineage>
        <taxon>Eukaryota</taxon>
        <taxon>Viridiplantae</taxon>
        <taxon>Chlorophyta</taxon>
        <taxon>core chlorophytes</taxon>
        <taxon>Chlorophyceae</taxon>
        <taxon>CS clade</taxon>
        <taxon>Chlamydomonadales</taxon>
        <taxon>Volvocaceae</taxon>
        <taxon>Volvox</taxon>
    </lineage>
</organism>
<dbReference type="Pfam" id="PF12499">
    <property type="entry name" value="DUF3707"/>
    <property type="match status" value="2"/>
</dbReference>
<evidence type="ECO:0000259" key="2">
    <source>
        <dbReference type="Pfam" id="PF12499"/>
    </source>
</evidence>
<dbReference type="Proteomes" id="UP000747399">
    <property type="component" value="Unassembled WGS sequence"/>
</dbReference>
<sequence length="378" mass="41182">MARNSYAFAMLAMAIAALLAALPAQAFNSRSLLQRNDMLFPPNCNCLRNASASPFRLELIQPPATAVQGFFKYCFNLANVGGCSPTQRCCNSTQGVYKIELDINATCKGYLRRVTVDGRNHTAFEFNTNSGVVRITSLNLTSEKVNTTQVCLYIRASNESCSRLEGFCTIGDTACRYAIFQTDRTCCPVGIAALLPSPPFFPSFDQPPPPVIEFVAPPPAPPVPFFPNCSCERDVKGSQYTLKPVAEVGPVGDRNLTQICFTINTKNVCEDSTSSCCTFTLSKLELDANPECATALAYMSVDGVIKPRFFQYNPYPAIKVTNINKTFAEADGTKVCLFMKPECNSLEALGSNKDGTITAAVFNHPSEKINCCPVFTVK</sequence>
<keyword evidence="1" id="KW-0732">Signal</keyword>
<reference evidence="3" key="1">
    <citation type="journal article" date="2021" name="Proc. Natl. Acad. Sci. U.S.A.">
        <title>Three genomes in the algal genus Volvox reveal the fate of a haploid sex-determining region after a transition to homothallism.</title>
        <authorList>
            <person name="Yamamoto K."/>
            <person name="Hamaji T."/>
            <person name="Kawai-Toyooka H."/>
            <person name="Matsuzaki R."/>
            <person name="Takahashi F."/>
            <person name="Nishimura Y."/>
            <person name="Kawachi M."/>
            <person name="Noguchi H."/>
            <person name="Minakuchi Y."/>
            <person name="Umen J.G."/>
            <person name="Toyoda A."/>
            <person name="Nozaki H."/>
        </authorList>
    </citation>
    <scope>NUCLEOTIDE SEQUENCE</scope>
    <source>
        <strain evidence="3">NIES-3780</strain>
    </source>
</reference>
<dbReference type="AlphaFoldDB" id="A0A8J4FCF3"/>
<gene>
    <name evidence="3" type="ORF">Vafri_19071</name>
</gene>
<dbReference type="EMBL" id="BNCO01000074">
    <property type="protein sequence ID" value="GIL65255.1"/>
    <property type="molecule type" value="Genomic_DNA"/>
</dbReference>
<accession>A0A8J4FCF3</accession>
<feature type="domain" description="Pherophorin" evidence="2">
    <location>
        <begin position="226"/>
        <end position="373"/>
    </location>
</feature>
<name>A0A8J4FCF3_9CHLO</name>
<keyword evidence="4" id="KW-1185">Reference proteome</keyword>
<feature type="chain" id="PRO_5035153627" description="Pherophorin domain-containing protein" evidence="1">
    <location>
        <begin position="27"/>
        <end position="378"/>
    </location>
</feature>
<evidence type="ECO:0000256" key="1">
    <source>
        <dbReference type="SAM" id="SignalP"/>
    </source>
</evidence>
<feature type="signal peptide" evidence="1">
    <location>
        <begin position="1"/>
        <end position="26"/>
    </location>
</feature>
<evidence type="ECO:0000313" key="4">
    <source>
        <dbReference type="Proteomes" id="UP000747399"/>
    </source>
</evidence>
<protein>
    <recommendedName>
        <fullName evidence="2">Pherophorin domain-containing protein</fullName>
    </recommendedName>
</protein>
<comment type="caution">
    <text evidence="3">The sequence shown here is derived from an EMBL/GenBank/DDBJ whole genome shotgun (WGS) entry which is preliminary data.</text>
</comment>